<dbReference type="PANTHER" id="PTHR30632">
    <property type="entry name" value="MOLYBDATE-BINDING PERIPLASMIC PROTEIN"/>
    <property type="match status" value="1"/>
</dbReference>
<comment type="caution">
    <text evidence="2">The sequence shown here is derived from an EMBL/GenBank/DDBJ whole genome shotgun (WGS) entry which is preliminary data.</text>
</comment>
<dbReference type="EMBL" id="CCAZ020000001">
    <property type="protein sequence ID" value="CEG06895.1"/>
    <property type="molecule type" value="Genomic_DNA"/>
</dbReference>
<evidence type="ECO:0000256" key="1">
    <source>
        <dbReference type="SAM" id="SignalP"/>
    </source>
</evidence>
<dbReference type="SUPFAM" id="SSF53850">
    <property type="entry name" value="Periplasmic binding protein-like II"/>
    <property type="match status" value="1"/>
</dbReference>
<dbReference type="Gene3D" id="3.40.190.10">
    <property type="entry name" value="Periplasmic binding protein-like II"/>
    <property type="match status" value="2"/>
</dbReference>
<dbReference type="GO" id="GO:0015689">
    <property type="term" value="P:molybdate ion transport"/>
    <property type="evidence" value="ECO:0007669"/>
    <property type="project" value="TreeGrafter"/>
</dbReference>
<dbReference type="GO" id="GO:0030973">
    <property type="term" value="F:molybdate ion binding"/>
    <property type="evidence" value="ECO:0007669"/>
    <property type="project" value="TreeGrafter"/>
</dbReference>
<dbReference type="InterPro" id="IPR050682">
    <property type="entry name" value="ModA/WtpA"/>
</dbReference>
<sequence>MKRVLVALAVCISQFPLAANATDILLMSGGAPKDVLITLIPQFEKATGHRVITQHVLISALRQKILAGESADVLLMPTSALDNLATMHKIRPEDRAAYGILKLVAIVKNGAPRPNISSVDAFRRALVDAPSVVYSTPASTPSGAHMASMVSELGISDIVERKVTYRPALEGGVSMVADGRVAIGIYPASEVVHVDGVTSLGPLPEPLQLTLVYGGAVAATSKAPGPARELIRFLAAPENRAVWRHEGFEIPH</sequence>
<dbReference type="OrthoDB" id="8216219at2"/>
<keyword evidence="1" id="KW-0732">Signal</keyword>
<feature type="chain" id="PRO_5001860427" evidence="1">
    <location>
        <begin position="22"/>
        <end position="252"/>
    </location>
</feature>
<evidence type="ECO:0000313" key="3">
    <source>
        <dbReference type="Proteomes" id="UP000035762"/>
    </source>
</evidence>
<proteinExistence type="predicted"/>
<dbReference type="STRING" id="1035.BN961_00273"/>
<protein>
    <submittedName>
        <fullName evidence="2">Molybdate ABC transporter periplasmic molybdate-binding protein</fullName>
    </submittedName>
</protein>
<keyword evidence="3" id="KW-1185">Reference proteome</keyword>
<name>A0A090MH01_AFIFE</name>
<dbReference type="RefSeq" id="WP_040297739.1">
    <property type="nucleotide sequence ID" value="NZ_CCAZ020000001.1"/>
</dbReference>
<organism evidence="2 3">
    <name type="scientific">Afipia felis</name>
    <name type="common">Cat scratch disease bacillus</name>
    <dbReference type="NCBI Taxonomy" id="1035"/>
    <lineage>
        <taxon>Bacteria</taxon>
        <taxon>Pseudomonadati</taxon>
        <taxon>Pseudomonadota</taxon>
        <taxon>Alphaproteobacteria</taxon>
        <taxon>Hyphomicrobiales</taxon>
        <taxon>Nitrobacteraceae</taxon>
        <taxon>Afipia</taxon>
    </lineage>
</organism>
<dbReference type="PANTHER" id="PTHR30632:SF11">
    <property type="entry name" value="BLR4797 PROTEIN"/>
    <property type="match status" value="1"/>
</dbReference>
<dbReference type="Proteomes" id="UP000035762">
    <property type="component" value="Unassembled WGS sequence"/>
</dbReference>
<accession>A0A090MH01</accession>
<evidence type="ECO:0000313" key="2">
    <source>
        <dbReference type="EMBL" id="CEG06895.1"/>
    </source>
</evidence>
<gene>
    <name evidence="2" type="ORF">BN961_00273</name>
</gene>
<reference evidence="2 3" key="1">
    <citation type="journal article" date="2014" name="Genome Announc.">
        <title>Genome Sequence of Afipia felis Strain 76713, Isolated in Hospital Water Using an Amoeba Co-Culture Procedure.</title>
        <authorList>
            <person name="Benamar S."/>
            <person name="La Scola B."/>
            <person name="Croce O."/>
        </authorList>
    </citation>
    <scope>NUCLEOTIDE SEQUENCE [LARGE SCALE GENOMIC DNA]</scope>
    <source>
        <strain evidence="2 3">76713</strain>
    </source>
</reference>
<dbReference type="AlphaFoldDB" id="A0A090MH01"/>
<dbReference type="Pfam" id="PF13531">
    <property type="entry name" value="SBP_bac_11"/>
    <property type="match status" value="1"/>
</dbReference>
<feature type="signal peptide" evidence="1">
    <location>
        <begin position="1"/>
        <end position="21"/>
    </location>
</feature>